<accession>I8J0A3</accession>
<dbReference type="EMBL" id="AKKV01000026">
    <property type="protein sequence ID" value="EIT85171.1"/>
    <property type="molecule type" value="Genomic_DNA"/>
</dbReference>
<evidence type="ECO:0000256" key="1">
    <source>
        <dbReference type="SAM" id="SignalP"/>
    </source>
</evidence>
<dbReference type="eggNOG" id="COG1559">
    <property type="taxonomic scope" value="Bacteria"/>
</dbReference>
<keyword evidence="3" id="KW-1185">Reference proteome</keyword>
<name>I8J0A3_9BACL</name>
<evidence type="ECO:0000313" key="3">
    <source>
        <dbReference type="Proteomes" id="UP000004080"/>
    </source>
</evidence>
<evidence type="ECO:0008006" key="4">
    <source>
        <dbReference type="Google" id="ProtNLM"/>
    </source>
</evidence>
<evidence type="ECO:0000313" key="2">
    <source>
        <dbReference type="EMBL" id="EIT85171.1"/>
    </source>
</evidence>
<dbReference type="Gene3D" id="3.30.1490.480">
    <property type="entry name" value="Endolytic murein transglycosylase"/>
    <property type="match status" value="1"/>
</dbReference>
<proteinExistence type="predicted"/>
<dbReference type="STRING" id="1196324.A374_10525"/>
<sequence>MTNQTLRGLAAGFILSAGVMAAVYYTQPKTTDDKALNANNVNDYLHAKGMTAVTNDELEKLKANPAPQPTATKPAEKEKETKKIYTAKVKVSKGMSSGEVIDFLKEKKIITDTKGFADYLEKHKLEGDIKFGSHKVSSDMTFKKLAEAITSY</sequence>
<dbReference type="Proteomes" id="UP000004080">
    <property type="component" value="Unassembled WGS sequence"/>
</dbReference>
<feature type="signal peptide" evidence="1">
    <location>
        <begin position="1"/>
        <end position="21"/>
    </location>
</feature>
<dbReference type="OrthoDB" id="2138957at2"/>
<dbReference type="AlphaFoldDB" id="I8J0A3"/>
<dbReference type="RefSeq" id="WP_007202189.1">
    <property type="nucleotide sequence ID" value="NZ_AKKV01000026.1"/>
</dbReference>
<comment type="caution">
    <text evidence="2">The sequence shown here is derived from an EMBL/GenBank/DDBJ whole genome shotgun (WGS) entry which is preliminary data.</text>
</comment>
<feature type="chain" id="PRO_5038740234" description="Aminodeoxychorismate lyase" evidence="1">
    <location>
        <begin position="22"/>
        <end position="152"/>
    </location>
</feature>
<gene>
    <name evidence="2" type="ORF">A374_10525</name>
</gene>
<reference evidence="2 3" key="1">
    <citation type="journal article" date="2012" name="J. Bacteriol.">
        <title>Genome of Bacillus macauensis ZFHKF-1, a Long-Chain-Forming Bacterium.</title>
        <authorList>
            <person name="Cai L."/>
            <person name="Zhang T."/>
        </authorList>
    </citation>
    <scope>NUCLEOTIDE SEQUENCE [LARGE SCALE GENOMIC DNA]</scope>
    <source>
        <strain evidence="2 3">ZFHKF-1</strain>
    </source>
</reference>
<organism evidence="2 3">
    <name type="scientific">Fictibacillus macauensis ZFHKF-1</name>
    <dbReference type="NCBI Taxonomy" id="1196324"/>
    <lineage>
        <taxon>Bacteria</taxon>
        <taxon>Bacillati</taxon>
        <taxon>Bacillota</taxon>
        <taxon>Bacilli</taxon>
        <taxon>Bacillales</taxon>
        <taxon>Fictibacillaceae</taxon>
        <taxon>Fictibacillus</taxon>
    </lineage>
</organism>
<dbReference type="PATRIC" id="fig|1196324.3.peg.2153"/>
<protein>
    <recommendedName>
        <fullName evidence="4">Aminodeoxychorismate lyase</fullName>
    </recommendedName>
</protein>
<keyword evidence="1" id="KW-0732">Signal</keyword>